<feature type="chain" id="PRO_5014187637" evidence="1">
    <location>
        <begin position="18"/>
        <end position="97"/>
    </location>
</feature>
<protein>
    <submittedName>
        <fullName evidence="2">Uncharacterized protein</fullName>
    </submittedName>
</protein>
<reference evidence="2 3" key="1">
    <citation type="submission" date="2017-11" db="EMBL/GenBank/DDBJ databases">
        <title>De-novo sequencing of pomegranate (Punica granatum L.) genome.</title>
        <authorList>
            <person name="Akparov Z."/>
            <person name="Amiraslanov A."/>
            <person name="Hajiyeva S."/>
            <person name="Abbasov M."/>
            <person name="Kaur K."/>
            <person name="Hamwieh A."/>
            <person name="Solovyev V."/>
            <person name="Salamov A."/>
            <person name="Braich B."/>
            <person name="Kosarev P."/>
            <person name="Mahmoud A."/>
            <person name="Hajiyev E."/>
            <person name="Babayeva S."/>
            <person name="Izzatullayeva V."/>
            <person name="Mammadov A."/>
            <person name="Mammadov A."/>
            <person name="Sharifova S."/>
            <person name="Ojaghi J."/>
            <person name="Eynullazada K."/>
            <person name="Bayramov B."/>
            <person name="Abdulazimova A."/>
            <person name="Shahmuradov I."/>
        </authorList>
    </citation>
    <scope>NUCLEOTIDE SEQUENCE [LARGE SCALE GENOMIC DNA]</scope>
    <source>
        <strain evidence="3">cv. AG2017</strain>
        <tissue evidence="2">Leaf</tissue>
    </source>
</reference>
<organism evidence="2 3">
    <name type="scientific">Punica granatum</name>
    <name type="common">Pomegranate</name>
    <dbReference type="NCBI Taxonomy" id="22663"/>
    <lineage>
        <taxon>Eukaryota</taxon>
        <taxon>Viridiplantae</taxon>
        <taxon>Streptophyta</taxon>
        <taxon>Embryophyta</taxon>
        <taxon>Tracheophyta</taxon>
        <taxon>Spermatophyta</taxon>
        <taxon>Magnoliopsida</taxon>
        <taxon>eudicotyledons</taxon>
        <taxon>Gunneridae</taxon>
        <taxon>Pentapetalae</taxon>
        <taxon>rosids</taxon>
        <taxon>malvids</taxon>
        <taxon>Myrtales</taxon>
        <taxon>Lythraceae</taxon>
        <taxon>Punica</taxon>
    </lineage>
</organism>
<keyword evidence="1" id="KW-0732">Signal</keyword>
<evidence type="ECO:0000313" key="2">
    <source>
        <dbReference type="EMBL" id="PKI74337.1"/>
    </source>
</evidence>
<name>A0A2I0L0T7_PUNGR</name>
<dbReference type="Proteomes" id="UP000233551">
    <property type="component" value="Unassembled WGS sequence"/>
</dbReference>
<gene>
    <name evidence="2" type="ORF">CRG98_005217</name>
</gene>
<evidence type="ECO:0000313" key="3">
    <source>
        <dbReference type="Proteomes" id="UP000233551"/>
    </source>
</evidence>
<dbReference type="AlphaFoldDB" id="A0A2I0L0T7"/>
<sequence length="97" mass="10842">MAVLVALLWLCSHGVDLCHQAKDDYEDEDGSFYESLLDRTMSNPSHCAGKHTDDYCCSAYLDWYREKPHRLGTGGSSICSSFCDSNAIPGRSISMLW</sequence>
<comment type="caution">
    <text evidence="2">The sequence shown here is derived from an EMBL/GenBank/DDBJ whole genome shotgun (WGS) entry which is preliminary data.</text>
</comment>
<proteinExistence type="predicted"/>
<keyword evidence="3" id="KW-1185">Reference proteome</keyword>
<evidence type="ECO:0000256" key="1">
    <source>
        <dbReference type="SAM" id="SignalP"/>
    </source>
</evidence>
<dbReference type="EMBL" id="PGOL01000210">
    <property type="protein sequence ID" value="PKI74337.1"/>
    <property type="molecule type" value="Genomic_DNA"/>
</dbReference>
<accession>A0A2I0L0T7</accession>
<feature type="signal peptide" evidence="1">
    <location>
        <begin position="1"/>
        <end position="17"/>
    </location>
</feature>